<reference evidence="1 2" key="1">
    <citation type="journal article" date="2023" name="Life. Sci Alliance">
        <title>Evolutionary insights into 3D genome organization and epigenetic landscape of Vigna mungo.</title>
        <authorList>
            <person name="Junaid A."/>
            <person name="Singh B."/>
            <person name="Bhatia S."/>
        </authorList>
    </citation>
    <scope>NUCLEOTIDE SEQUENCE [LARGE SCALE GENOMIC DNA]</scope>
    <source>
        <strain evidence="1">Urdbean</strain>
    </source>
</reference>
<accession>A0AAQ3NWM5</accession>
<dbReference type="EMBL" id="CP144697">
    <property type="protein sequence ID" value="WVZ15743.1"/>
    <property type="molecule type" value="Genomic_DNA"/>
</dbReference>
<dbReference type="AlphaFoldDB" id="A0AAQ3NWM5"/>
<sequence>MSMWGSAVVPKPSIFTKFLLNLGNHTHTVSCHLNHISRIKLAIFKFTASTEAHALRVHNIFWCGTNICGGLDEKLKENFKAKSKRSDRYPTAWCNPSRSSK</sequence>
<dbReference type="Proteomes" id="UP001374535">
    <property type="component" value="Chromosome 4"/>
</dbReference>
<name>A0AAQ3NWM5_VIGMU</name>
<evidence type="ECO:0000313" key="1">
    <source>
        <dbReference type="EMBL" id="WVZ15743.1"/>
    </source>
</evidence>
<evidence type="ECO:0000313" key="2">
    <source>
        <dbReference type="Proteomes" id="UP001374535"/>
    </source>
</evidence>
<protein>
    <submittedName>
        <fullName evidence="1">Uncharacterized protein</fullName>
    </submittedName>
</protein>
<keyword evidence="2" id="KW-1185">Reference proteome</keyword>
<proteinExistence type="predicted"/>
<gene>
    <name evidence="1" type="ORF">V8G54_013309</name>
</gene>
<organism evidence="1 2">
    <name type="scientific">Vigna mungo</name>
    <name type="common">Black gram</name>
    <name type="synonym">Phaseolus mungo</name>
    <dbReference type="NCBI Taxonomy" id="3915"/>
    <lineage>
        <taxon>Eukaryota</taxon>
        <taxon>Viridiplantae</taxon>
        <taxon>Streptophyta</taxon>
        <taxon>Embryophyta</taxon>
        <taxon>Tracheophyta</taxon>
        <taxon>Spermatophyta</taxon>
        <taxon>Magnoliopsida</taxon>
        <taxon>eudicotyledons</taxon>
        <taxon>Gunneridae</taxon>
        <taxon>Pentapetalae</taxon>
        <taxon>rosids</taxon>
        <taxon>fabids</taxon>
        <taxon>Fabales</taxon>
        <taxon>Fabaceae</taxon>
        <taxon>Papilionoideae</taxon>
        <taxon>50 kb inversion clade</taxon>
        <taxon>NPAAA clade</taxon>
        <taxon>indigoferoid/millettioid clade</taxon>
        <taxon>Phaseoleae</taxon>
        <taxon>Vigna</taxon>
    </lineage>
</organism>